<proteinExistence type="predicted"/>
<dbReference type="InterPro" id="IPR036285">
    <property type="entry name" value="PRP4-like_sf"/>
</dbReference>
<dbReference type="GO" id="GO:0071021">
    <property type="term" value="C:U2-type post-spliceosomal complex"/>
    <property type="evidence" value="ECO:0007669"/>
    <property type="project" value="TreeGrafter"/>
</dbReference>
<keyword evidence="3" id="KW-1185">Reference proteome</keyword>
<evidence type="ECO:0000259" key="1">
    <source>
        <dbReference type="SMART" id="SM00500"/>
    </source>
</evidence>
<dbReference type="OrthoDB" id="6921389at2759"/>
<protein>
    <submittedName>
        <fullName evidence="2">SFM domain-containing protein</fullName>
    </submittedName>
</protein>
<feature type="domain" description="Pre-mRNA processing factor 4 (PRP4)-like" evidence="1">
    <location>
        <begin position="15"/>
        <end position="64"/>
    </location>
</feature>
<name>A0A8S9ZMI0_9BILA</name>
<evidence type="ECO:0000313" key="2">
    <source>
        <dbReference type="EMBL" id="KAF7634521.1"/>
    </source>
</evidence>
<dbReference type="PANTHER" id="PTHR13007">
    <property type="entry name" value="PRE-MRNA SPLICING FACTOR-RELATED"/>
    <property type="match status" value="1"/>
</dbReference>
<comment type="caution">
    <text evidence="2">The sequence shown here is derived from an EMBL/GenBank/DDBJ whole genome shotgun (WGS) entry which is preliminary data.</text>
</comment>
<dbReference type="EMBL" id="JABEBT010000056">
    <property type="protein sequence ID" value="KAF7634521.1"/>
    <property type="molecule type" value="Genomic_DNA"/>
</dbReference>
<accession>A0A8S9ZMI0</accession>
<dbReference type="Pfam" id="PF08799">
    <property type="entry name" value="PRP4"/>
    <property type="match status" value="1"/>
</dbReference>
<dbReference type="GO" id="GO:0046540">
    <property type="term" value="C:U4/U6 x U5 tri-snRNP complex"/>
    <property type="evidence" value="ECO:0007669"/>
    <property type="project" value="TreeGrafter"/>
</dbReference>
<dbReference type="InterPro" id="IPR039979">
    <property type="entry name" value="PRPF18"/>
</dbReference>
<sequence>MLINLMMIKWWLDTMPRSELIKKLRIRGLPIRLFAETDEKSLKRLRIELEKPEFNVGLKNDFQAALLLQVENEEVMEKISKGSTDTNEVEKLNIVIEESEEDATWEQIQLMRASSLGSGEHNKDCDLIFAFISYILKRWAKDLILA</sequence>
<reference evidence="2" key="1">
    <citation type="journal article" date="2020" name="Ecol. Evol.">
        <title>Genome structure and content of the rice root-knot nematode (Meloidogyne graminicola).</title>
        <authorList>
            <person name="Phan N.T."/>
            <person name="Danchin E.G.J."/>
            <person name="Klopp C."/>
            <person name="Perfus-Barbeoch L."/>
            <person name="Kozlowski D.K."/>
            <person name="Koutsovoulos G.D."/>
            <person name="Lopez-Roques C."/>
            <person name="Bouchez O."/>
            <person name="Zahm M."/>
            <person name="Besnard G."/>
            <person name="Bellafiore S."/>
        </authorList>
    </citation>
    <scope>NUCLEOTIDE SEQUENCE</scope>
    <source>
        <strain evidence="2">VN-18</strain>
    </source>
</reference>
<evidence type="ECO:0000313" key="3">
    <source>
        <dbReference type="Proteomes" id="UP000605970"/>
    </source>
</evidence>
<dbReference type="Gene3D" id="4.10.280.110">
    <property type="entry name" value="Pre-mRNA processing factor 4 domain"/>
    <property type="match status" value="1"/>
</dbReference>
<dbReference type="Proteomes" id="UP000605970">
    <property type="component" value="Unassembled WGS sequence"/>
</dbReference>
<dbReference type="PANTHER" id="PTHR13007:SF19">
    <property type="entry name" value="PRE-MRNA-SPLICING FACTOR 18"/>
    <property type="match status" value="1"/>
</dbReference>
<dbReference type="AlphaFoldDB" id="A0A8S9ZMI0"/>
<organism evidence="2 3">
    <name type="scientific">Meloidogyne graminicola</name>
    <dbReference type="NCBI Taxonomy" id="189291"/>
    <lineage>
        <taxon>Eukaryota</taxon>
        <taxon>Metazoa</taxon>
        <taxon>Ecdysozoa</taxon>
        <taxon>Nematoda</taxon>
        <taxon>Chromadorea</taxon>
        <taxon>Rhabditida</taxon>
        <taxon>Tylenchina</taxon>
        <taxon>Tylenchomorpha</taxon>
        <taxon>Tylenchoidea</taxon>
        <taxon>Meloidogynidae</taxon>
        <taxon>Meloidogyninae</taxon>
        <taxon>Meloidogyne</taxon>
    </lineage>
</organism>
<dbReference type="InterPro" id="IPR014906">
    <property type="entry name" value="PRP4-like"/>
</dbReference>
<dbReference type="SUPFAM" id="SSF158230">
    <property type="entry name" value="PRP4-like"/>
    <property type="match status" value="1"/>
</dbReference>
<gene>
    <name evidence="2" type="ORF">Mgra_00006092</name>
</gene>
<dbReference type="GO" id="GO:0000350">
    <property type="term" value="P:generation of catalytic spliceosome for second transesterification step"/>
    <property type="evidence" value="ECO:0007669"/>
    <property type="project" value="TreeGrafter"/>
</dbReference>
<dbReference type="SMART" id="SM00500">
    <property type="entry name" value="SFM"/>
    <property type="match status" value="1"/>
</dbReference>
<dbReference type="GO" id="GO:0005682">
    <property type="term" value="C:U5 snRNP"/>
    <property type="evidence" value="ECO:0007669"/>
    <property type="project" value="TreeGrafter"/>
</dbReference>